<dbReference type="EMBL" id="BJCL01000017">
    <property type="protein sequence ID" value="GCL65506.1"/>
    <property type="molecule type" value="Genomic_DNA"/>
</dbReference>
<keyword evidence="3" id="KW-1185">Reference proteome</keyword>
<organism evidence="2 3">
    <name type="scientific">Pseudaquabacterium pictum</name>
    <dbReference type="NCBI Taxonomy" id="2315236"/>
    <lineage>
        <taxon>Bacteria</taxon>
        <taxon>Pseudomonadati</taxon>
        <taxon>Pseudomonadota</taxon>
        <taxon>Betaproteobacteria</taxon>
        <taxon>Burkholderiales</taxon>
        <taxon>Sphaerotilaceae</taxon>
        <taxon>Pseudaquabacterium</taxon>
    </lineage>
</organism>
<gene>
    <name evidence="2" type="ORF">AQPW35_45870</name>
</gene>
<evidence type="ECO:0000256" key="1">
    <source>
        <dbReference type="SAM" id="SignalP"/>
    </source>
</evidence>
<dbReference type="Proteomes" id="UP000301751">
    <property type="component" value="Unassembled WGS sequence"/>
</dbReference>
<protein>
    <submittedName>
        <fullName evidence="2">Uncharacterized protein</fullName>
    </submittedName>
</protein>
<reference evidence="3" key="1">
    <citation type="submission" date="2019-03" db="EMBL/GenBank/DDBJ databases">
        <title>Aquabacterium pictum sp.nov., the first bacteriochlorophyll a-containing freshwater bacterium in the genus Aquabacterium of the class Betaproteobacteria.</title>
        <authorList>
            <person name="Hirose S."/>
            <person name="Tank M."/>
            <person name="Hara E."/>
            <person name="Tamaki H."/>
            <person name="Takaichi S."/>
            <person name="Haruta S."/>
            <person name="Hanada S."/>
        </authorList>
    </citation>
    <scope>NUCLEOTIDE SEQUENCE [LARGE SCALE GENOMIC DNA]</scope>
    <source>
        <strain evidence="3">W35</strain>
    </source>
</reference>
<dbReference type="AlphaFoldDB" id="A0A480AX89"/>
<feature type="signal peptide" evidence="1">
    <location>
        <begin position="1"/>
        <end position="23"/>
    </location>
</feature>
<name>A0A480AX89_9BURK</name>
<proteinExistence type="predicted"/>
<comment type="caution">
    <text evidence="2">The sequence shown here is derived from an EMBL/GenBank/DDBJ whole genome shotgun (WGS) entry which is preliminary data.</text>
</comment>
<feature type="chain" id="PRO_5019746205" evidence="1">
    <location>
        <begin position="24"/>
        <end position="144"/>
    </location>
</feature>
<evidence type="ECO:0000313" key="2">
    <source>
        <dbReference type="EMBL" id="GCL65506.1"/>
    </source>
</evidence>
<evidence type="ECO:0000313" key="3">
    <source>
        <dbReference type="Proteomes" id="UP000301751"/>
    </source>
</evidence>
<dbReference type="RefSeq" id="WP_137735215.1">
    <property type="nucleotide sequence ID" value="NZ_BJCL01000017.1"/>
</dbReference>
<accession>A0A480AX89</accession>
<keyword evidence="1" id="KW-0732">Signal</keyword>
<sequence length="144" mass="14817">MKLQPTTAAIGALFALVCVTAQAEPTGPAFPGNEAVRIVNGKRVVEAPPLTAAAKRFVDGGGKTAPPAPGSEVFMIESAEGLMECRGVFLSSTGCLPSSLGTSKRSRFWTVKVNGSWLHCESRAPSRKCEPASAGVPGGMGTVE</sequence>
<dbReference type="OrthoDB" id="9153176at2"/>